<dbReference type="RefSeq" id="WP_091183277.1">
    <property type="nucleotide sequence ID" value="NZ_FNRY01000001.1"/>
</dbReference>
<keyword evidence="1" id="KW-0472">Membrane</keyword>
<accession>A0A1H4MRE6</accession>
<dbReference type="EMBL" id="FNRY01000001">
    <property type="protein sequence ID" value="SEB85616.1"/>
    <property type="molecule type" value="Genomic_DNA"/>
</dbReference>
<organism evidence="2 3">
    <name type="scientific">Paramicrobacterium humi</name>
    <dbReference type="NCBI Taxonomy" id="640635"/>
    <lineage>
        <taxon>Bacteria</taxon>
        <taxon>Bacillati</taxon>
        <taxon>Actinomycetota</taxon>
        <taxon>Actinomycetes</taxon>
        <taxon>Micrococcales</taxon>
        <taxon>Microbacteriaceae</taxon>
        <taxon>Paramicrobacterium</taxon>
    </lineage>
</organism>
<gene>
    <name evidence="2" type="ORF">SAMN04489806_1958</name>
</gene>
<feature type="transmembrane region" description="Helical" evidence="1">
    <location>
        <begin position="183"/>
        <end position="201"/>
    </location>
</feature>
<evidence type="ECO:0000256" key="1">
    <source>
        <dbReference type="SAM" id="Phobius"/>
    </source>
</evidence>
<dbReference type="OrthoDB" id="5119249at2"/>
<keyword evidence="1" id="KW-0812">Transmembrane</keyword>
<reference evidence="2 3" key="1">
    <citation type="submission" date="2016-10" db="EMBL/GenBank/DDBJ databases">
        <authorList>
            <person name="de Groot N.N."/>
        </authorList>
    </citation>
    <scope>NUCLEOTIDE SEQUENCE [LARGE SCALE GENOMIC DNA]</scope>
    <source>
        <strain evidence="2 3">DSM 21799</strain>
    </source>
</reference>
<dbReference type="STRING" id="640635.SAMN04489806_1958"/>
<evidence type="ECO:0008006" key="4">
    <source>
        <dbReference type="Google" id="ProtNLM"/>
    </source>
</evidence>
<feature type="transmembrane region" description="Helical" evidence="1">
    <location>
        <begin position="12"/>
        <end position="37"/>
    </location>
</feature>
<feature type="transmembrane region" description="Helical" evidence="1">
    <location>
        <begin position="121"/>
        <end position="143"/>
    </location>
</feature>
<name>A0A1H4MRE6_9MICO</name>
<dbReference type="Proteomes" id="UP000199183">
    <property type="component" value="Unassembled WGS sequence"/>
</dbReference>
<dbReference type="AlphaFoldDB" id="A0A1H4MRE6"/>
<feature type="transmembrane region" description="Helical" evidence="1">
    <location>
        <begin position="89"/>
        <end position="109"/>
    </location>
</feature>
<keyword evidence="1" id="KW-1133">Transmembrane helix</keyword>
<protein>
    <recommendedName>
        <fullName evidence="4">DUF2975 domain-containing protein</fullName>
    </recommendedName>
</protein>
<evidence type="ECO:0000313" key="2">
    <source>
        <dbReference type="EMBL" id="SEB85616.1"/>
    </source>
</evidence>
<keyword evidence="3" id="KW-1185">Reference proteome</keyword>
<proteinExistence type="predicted"/>
<evidence type="ECO:0000313" key="3">
    <source>
        <dbReference type="Proteomes" id="UP000199183"/>
    </source>
</evidence>
<sequence>MNSSILKAVAGRGALLTIMVIAALVGLVAVGLAIWFVEWTYSRPFAFSVGYAAPGYPDVASTAETAQFYDSISVESDEPLDASRALRSVAIALPLTMFVAGALGVIVLARRLLSSRPFARAARGLLVAIAALAAAVGIAVPALEAAATASAVAALSMPTDGFHVADPDSQAWVVPAGFELQDLNWPVLALATVLLLIALVWRHGERLQRDTEGLV</sequence>